<dbReference type="GeneID" id="54410722"/>
<accession>A0A6A6AC75</accession>
<protein>
    <submittedName>
        <fullName evidence="2">Uncharacterized protein</fullName>
    </submittedName>
</protein>
<evidence type="ECO:0000313" key="2">
    <source>
        <dbReference type="EMBL" id="KAF2128467.1"/>
    </source>
</evidence>
<reference evidence="2" key="1">
    <citation type="journal article" date="2020" name="Stud. Mycol.">
        <title>101 Dothideomycetes genomes: a test case for predicting lifestyles and emergence of pathogens.</title>
        <authorList>
            <person name="Haridas S."/>
            <person name="Albert R."/>
            <person name="Binder M."/>
            <person name="Bloem J."/>
            <person name="Labutti K."/>
            <person name="Salamov A."/>
            <person name="Andreopoulos B."/>
            <person name="Baker S."/>
            <person name="Barry K."/>
            <person name="Bills G."/>
            <person name="Bluhm B."/>
            <person name="Cannon C."/>
            <person name="Castanera R."/>
            <person name="Culley D."/>
            <person name="Daum C."/>
            <person name="Ezra D."/>
            <person name="Gonzalez J."/>
            <person name="Henrissat B."/>
            <person name="Kuo A."/>
            <person name="Liang C."/>
            <person name="Lipzen A."/>
            <person name="Lutzoni F."/>
            <person name="Magnuson J."/>
            <person name="Mondo S."/>
            <person name="Nolan M."/>
            <person name="Ohm R."/>
            <person name="Pangilinan J."/>
            <person name="Park H.-J."/>
            <person name="Ramirez L."/>
            <person name="Alfaro M."/>
            <person name="Sun H."/>
            <person name="Tritt A."/>
            <person name="Yoshinaga Y."/>
            <person name="Zwiers L.-H."/>
            <person name="Turgeon B."/>
            <person name="Goodwin S."/>
            <person name="Spatafora J."/>
            <person name="Crous P."/>
            <person name="Grigoriev I."/>
        </authorList>
    </citation>
    <scope>NUCLEOTIDE SEQUENCE</scope>
    <source>
        <strain evidence="2">CBS 119687</strain>
    </source>
</reference>
<organism evidence="2 3">
    <name type="scientific">Dothidotthia symphoricarpi CBS 119687</name>
    <dbReference type="NCBI Taxonomy" id="1392245"/>
    <lineage>
        <taxon>Eukaryota</taxon>
        <taxon>Fungi</taxon>
        <taxon>Dikarya</taxon>
        <taxon>Ascomycota</taxon>
        <taxon>Pezizomycotina</taxon>
        <taxon>Dothideomycetes</taxon>
        <taxon>Pleosporomycetidae</taxon>
        <taxon>Pleosporales</taxon>
        <taxon>Dothidotthiaceae</taxon>
        <taxon>Dothidotthia</taxon>
    </lineage>
</organism>
<feature type="compositionally biased region" description="Basic residues" evidence="1">
    <location>
        <begin position="46"/>
        <end position="61"/>
    </location>
</feature>
<evidence type="ECO:0000256" key="1">
    <source>
        <dbReference type="SAM" id="MobiDB-lite"/>
    </source>
</evidence>
<evidence type="ECO:0000313" key="3">
    <source>
        <dbReference type="Proteomes" id="UP000799771"/>
    </source>
</evidence>
<dbReference type="AlphaFoldDB" id="A0A6A6AC75"/>
<feature type="region of interest" description="Disordered" evidence="1">
    <location>
        <begin position="35"/>
        <end position="67"/>
    </location>
</feature>
<dbReference type="EMBL" id="ML977508">
    <property type="protein sequence ID" value="KAF2128467.1"/>
    <property type="molecule type" value="Genomic_DNA"/>
</dbReference>
<proteinExistence type="predicted"/>
<gene>
    <name evidence="2" type="ORF">P153DRAFT_38396</name>
</gene>
<sequence length="171" mass="18883">MDDTDFGFAHLEYRSSRSDGRCFATPRRALLRQLASGSRPTSSTVCRHRRPPVTPPSRRHIAPPSPPRGCRLPVSPYQGHHQLDCSPACAWPAQKPHPLSSTALALAGTGRLHQAYDCLCADTNHRTTSLALLHTSSTQHHEAVSSKTAYSRGWSINELRCISTCRNQHIV</sequence>
<feature type="compositionally biased region" description="Polar residues" evidence="1">
    <location>
        <begin position="35"/>
        <end position="45"/>
    </location>
</feature>
<keyword evidence="3" id="KW-1185">Reference proteome</keyword>
<dbReference type="RefSeq" id="XP_033522856.1">
    <property type="nucleotide sequence ID" value="XM_033670290.1"/>
</dbReference>
<name>A0A6A6AC75_9PLEO</name>
<dbReference type="Proteomes" id="UP000799771">
    <property type="component" value="Unassembled WGS sequence"/>
</dbReference>